<evidence type="ECO:0000259" key="7">
    <source>
        <dbReference type="Pfam" id="PF15511"/>
    </source>
</evidence>
<dbReference type="GO" id="GO:0000776">
    <property type="term" value="C:kinetochore"/>
    <property type="evidence" value="ECO:0007669"/>
    <property type="project" value="InterPro"/>
</dbReference>
<dbReference type="GO" id="GO:0005634">
    <property type="term" value="C:nucleus"/>
    <property type="evidence" value="ECO:0007669"/>
    <property type="project" value="UniProtKB-SubCell"/>
</dbReference>
<sequence>MASHPDGLPDPAADAKTPTTRPGRASPRNPSSPDAAPSAAPKATPYRTLLQIPSIPKPATPARRASSAGPPASHRAIRRTPGTQARTPSTRIGGSARRPTAMTPHGRAAIREVEARRAGFTPGGPDRRRSGWQQRETPRDTLRALSRLLAPKTKPTVPTPPAPVAGTGKVTIAGSEDFDDEEELPRPRLSLPLGLDDEDDSLLEPPRSSGLEDENITVQSVELARRAALERGPGRLSRGSFGSIGMNDQFAELNESGLGSVLDSSLNMGGPYQDADVLDADDGLQDDITTTLRDADLGRSRLSLAGSDIRPRALADDTEDTFVFTIPPRDVPDLQRSDDAVESPLRDSGENNDFGEMDTIVDDNAEDVWDAMQEDVDVSMAESTVQGADVTLANKQKAARKKRIKVSKHGIPYPSLPAGVVKKLATMYARTSGNSKTKISKDALDAILQASDWFFEQVSDDLGAYADHAGRKTIEESDVITLMGRQRQINAATTPFSLAQKFLPRELLQDLRMIPPARVKRGRQLEQVGEADDETE</sequence>
<dbReference type="SUPFAM" id="SSF47113">
    <property type="entry name" value="Histone-fold"/>
    <property type="match status" value="1"/>
</dbReference>
<feature type="compositionally biased region" description="Low complexity" evidence="6">
    <location>
        <begin position="60"/>
        <end position="74"/>
    </location>
</feature>
<dbReference type="InParanoid" id="A0A0C3E041"/>
<feature type="region of interest" description="Disordered" evidence="6">
    <location>
        <begin position="1"/>
        <end position="212"/>
    </location>
</feature>
<comment type="subcellular location">
    <subcellularLocation>
        <location evidence="2">Chromosome</location>
    </subcellularLocation>
    <subcellularLocation>
        <location evidence="1">Nucleus</location>
    </subcellularLocation>
</comment>
<evidence type="ECO:0000256" key="5">
    <source>
        <dbReference type="ARBA" id="ARBA00023242"/>
    </source>
</evidence>
<dbReference type="InterPro" id="IPR035425">
    <property type="entry name" value="CENP-T/H4_C"/>
</dbReference>
<evidence type="ECO:0000256" key="1">
    <source>
        <dbReference type="ARBA" id="ARBA00004123"/>
    </source>
</evidence>
<dbReference type="CDD" id="cd22920">
    <property type="entry name" value="HFD_CENP-T"/>
    <property type="match status" value="1"/>
</dbReference>
<keyword evidence="5" id="KW-0539">Nucleus</keyword>
<dbReference type="FunFam" id="1.10.20.10:FF:000105">
    <property type="entry name" value="Inner kinetochore subunit cnp20"/>
    <property type="match status" value="1"/>
</dbReference>
<evidence type="ECO:0000256" key="4">
    <source>
        <dbReference type="ARBA" id="ARBA00022454"/>
    </source>
</evidence>
<dbReference type="OrthoDB" id="10071681at2759"/>
<dbReference type="GO" id="GO:0003677">
    <property type="term" value="F:DNA binding"/>
    <property type="evidence" value="ECO:0007669"/>
    <property type="project" value="InterPro"/>
</dbReference>
<feature type="compositionally biased region" description="Polar residues" evidence="6">
    <location>
        <begin position="81"/>
        <end position="92"/>
    </location>
</feature>
<evidence type="ECO:0000256" key="6">
    <source>
        <dbReference type="SAM" id="MobiDB-lite"/>
    </source>
</evidence>
<evidence type="ECO:0000256" key="3">
    <source>
        <dbReference type="ARBA" id="ARBA00010137"/>
    </source>
</evidence>
<dbReference type="AlphaFoldDB" id="A0A0C3E041"/>
<evidence type="ECO:0000313" key="9">
    <source>
        <dbReference type="Proteomes" id="UP000054321"/>
    </source>
</evidence>
<accession>A0A0C3E041</accession>
<dbReference type="GO" id="GO:0007059">
    <property type="term" value="P:chromosome segregation"/>
    <property type="evidence" value="ECO:0007669"/>
    <property type="project" value="TreeGrafter"/>
</dbReference>
<dbReference type="InterPro" id="IPR028255">
    <property type="entry name" value="CENP-T"/>
</dbReference>
<comment type="similarity">
    <text evidence="3">Belongs to the CENP-T/CNN1 family.</text>
</comment>
<dbReference type="Gene3D" id="1.10.20.10">
    <property type="entry name" value="Histone, subunit A"/>
    <property type="match status" value="1"/>
</dbReference>
<feature type="compositionally biased region" description="Basic and acidic residues" evidence="6">
    <location>
        <begin position="330"/>
        <end position="349"/>
    </location>
</feature>
<dbReference type="STRING" id="913774.A0A0C3E041"/>
<dbReference type="HOGENOM" id="CLU_024001_1_0_1"/>
<evidence type="ECO:0000313" key="8">
    <source>
        <dbReference type="EMBL" id="KIN07673.1"/>
    </source>
</evidence>
<feature type="region of interest" description="Disordered" evidence="6">
    <location>
        <begin position="326"/>
        <end position="357"/>
    </location>
</feature>
<dbReference type="GO" id="GO:0000278">
    <property type="term" value="P:mitotic cell cycle"/>
    <property type="evidence" value="ECO:0007669"/>
    <property type="project" value="TreeGrafter"/>
</dbReference>
<feature type="compositionally biased region" description="Low complexity" evidence="6">
    <location>
        <begin position="25"/>
        <end position="45"/>
    </location>
</feature>
<name>A0A0C3E041_OIDMZ</name>
<dbReference type="PANTHER" id="PTHR46904:SF1">
    <property type="entry name" value="CENTROMERE PROTEIN T"/>
    <property type="match status" value="1"/>
</dbReference>
<dbReference type="InterPro" id="IPR009072">
    <property type="entry name" value="Histone-fold"/>
</dbReference>
<proteinExistence type="inferred from homology"/>
<dbReference type="GO" id="GO:0051382">
    <property type="term" value="P:kinetochore assembly"/>
    <property type="evidence" value="ECO:0007669"/>
    <property type="project" value="InterPro"/>
</dbReference>
<dbReference type="PANTHER" id="PTHR46904">
    <property type="entry name" value="CENTROMERE PROTEIN T"/>
    <property type="match status" value="1"/>
</dbReference>
<evidence type="ECO:0000256" key="2">
    <source>
        <dbReference type="ARBA" id="ARBA00004286"/>
    </source>
</evidence>
<dbReference type="Pfam" id="PF15511">
    <property type="entry name" value="CENP-T_C"/>
    <property type="match status" value="1"/>
</dbReference>
<gene>
    <name evidence="8" type="ORF">OIDMADRAFT_47570</name>
</gene>
<feature type="domain" description="CENP-T/Histone H4 histone fold" evidence="7">
    <location>
        <begin position="409"/>
        <end position="516"/>
    </location>
</feature>
<reference evidence="8 9" key="1">
    <citation type="submission" date="2014-04" db="EMBL/GenBank/DDBJ databases">
        <authorList>
            <consortium name="DOE Joint Genome Institute"/>
            <person name="Kuo A."/>
            <person name="Martino E."/>
            <person name="Perotto S."/>
            <person name="Kohler A."/>
            <person name="Nagy L.G."/>
            <person name="Floudas D."/>
            <person name="Copeland A."/>
            <person name="Barry K.W."/>
            <person name="Cichocki N."/>
            <person name="Veneault-Fourrey C."/>
            <person name="LaButti K."/>
            <person name="Lindquist E.A."/>
            <person name="Lipzen A."/>
            <person name="Lundell T."/>
            <person name="Morin E."/>
            <person name="Murat C."/>
            <person name="Sun H."/>
            <person name="Tunlid A."/>
            <person name="Henrissat B."/>
            <person name="Grigoriev I.V."/>
            <person name="Hibbett D.S."/>
            <person name="Martin F."/>
            <person name="Nordberg H.P."/>
            <person name="Cantor M.N."/>
            <person name="Hua S.X."/>
        </authorList>
    </citation>
    <scope>NUCLEOTIDE SEQUENCE [LARGE SCALE GENOMIC DNA]</scope>
    <source>
        <strain evidence="8 9">Zn</strain>
    </source>
</reference>
<organism evidence="8 9">
    <name type="scientific">Oidiodendron maius (strain Zn)</name>
    <dbReference type="NCBI Taxonomy" id="913774"/>
    <lineage>
        <taxon>Eukaryota</taxon>
        <taxon>Fungi</taxon>
        <taxon>Dikarya</taxon>
        <taxon>Ascomycota</taxon>
        <taxon>Pezizomycotina</taxon>
        <taxon>Leotiomycetes</taxon>
        <taxon>Leotiomycetes incertae sedis</taxon>
        <taxon>Myxotrichaceae</taxon>
        <taxon>Oidiodendron</taxon>
    </lineage>
</organism>
<keyword evidence="4" id="KW-0158">Chromosome</keyword>
<dbReference type="GO" id="GO:0046982">
    <property type="term" value="F:protein heterodimerization activity"/>
    <property type="evidence" value="ECO:0007669"/>
    <property type="project" value="InterPro"/>
</dbReference>
<keyword evidence="9" id="KW-1185">Reference proteome</keyword>
<reference evidence="9" key="2">
    <citation type="submission" date="2015-01" db="EMBL/GenBank/DDBJ databases">
        <title>Evolutionary Origins and Diversification of the Mycorrhizal Mutualists.</title>
        <authorList>
            <consortium name="DOE Joint Genome Institute"/>
            <consortium name="Mycorrhizal Genomics Consortium"/>
            <person name="Kohler A."/>
            <person name="Kuo A."/>
            <person name="Nagy L.G."/>
            <person name="Floudas D."/>
            <person name="Copeland A."/>
            <person name="Barry K.W."/>
            <person name="Cichocki N."/>
            <person name="Veneault-Fourrey C."/>
            <person name="LaButti K."/>
            <person name="Lindquist E.A."/>
            <person name="Lipzen A."/>
            <person name="Lundell T."/>
            <person name="Morin E."/>
            <person name="Murat C."/>
            <person name="Riley R."/>
            <person name="Ohm R."/>
            <person name="Sun H."/>
            <person name="Tunlid A."/>
            <person name="Henrissat B."/>
            <person name="Grigoriev I.V."/>
            <person name="Hibbett D.S."/>
            <person name="Martin F."/>
        </authorList>
    </citation>
    <scope>NUCLEOTIDE SEQUENCE [LARGE SCALE GENOMIC DNA]</scope>
    <source>
        <strain evidence="9">Zn</strain>
    </source>
</reference>
<dbReference type="EMBL" id="KN832870">
    <property type="protein sequence ID" value="KIN07673.1"/>
    <property type="molecule type" value="Genomic_DNA"/>
</dbReference>
<dbReference type="Proteomes" id="UP000054321">
    <property type="component" value="Unassembled WGS sequence"/>
</dbReference>
<protein>
    <recommendedName>
        <fullName evidence="7">CENP-T/Histone H4 histone fold domain-containing protein</fullName>
    </recommendedName>
</protein>